<dbReference type="InterPro" id="IPR001611">
    <property type="entry name" value="Leu-rich_rpt"/>
</dbReference>
<keyword evidence="14" id="KW-0325">Glycoprotein</keyword>
<dbReference type="PROSITE" id="PS50011">
    <property type="entry name" value="PROTEIN_KINASE_DOM"/>
    <property type="match status" value="1"/>
</dbReference>
<dbReference type="InterPro" id="IPR032675">
    <property type="entry name" value="LRR_dom_sf"/>
</dbReference>
<keyword evidence="7" id="KW-0732">Signal</keyword>
<dbReference type="PANTHER" id="PTHR48007:SF76">
    <property type="entry name" value="OS03G0145102 PROTEIN"/>
    <property type="match status" value="1"/>
</dbReference>
<dbReference type="SMART" id="SM00220">
    <property type="entry name" value="S_TKc"/>
    <property type="match status" value="1"/>
</dbReference>
<feature type="region of interest" description="Disordered" evidence="16">
    <location>
        <begin position="610"/>
        <end position="644"/>
    </location>
</feature>
<dbReference type="FunFam" id="3.80.10.10:FF:000129">
    <property type="entry name" value="Leucine-rich repeat receptor-like kinase"/>
    <property type="match status" value="1"/>
</dbReference>
<evidence type="ECO:0000256" key="14">
    <source>
        <dbReference type="ARBA" id="ARBA00023180"/>
    </source>
</evidence>
<feature type="transmembrane region" description="Helical" evidence="17">
    <location>
        <begin position="333"/>
        <end position="356"/>
    </location>
</feature>
<dbReference type="FunFam" id="3.80.10.10:FF:000041">
    <property type="entry name" value="LRR receptor-like serine/threonine-protein kinase ERECTA"/>
    <property type="match status" value="1"/>
</dbReference>
<dbReference type="Gene3D" id="3.80.10.10">
    <property type="entry name" value="Ribonuclease Inhibitor"/>
    <property type="match status" value="3"/>
</dbReference>
<organism evidence="19 20">
    <name type="scientific">Ceratopteris richardii</name>
    <name type="common">Triangle waterfern</name>
    <dbReference type="NCBI Taxonomy" id="49495"/>
    <lineage>
        <taxon>Eukaryota</taxon>
        <taxon>Viridiplantae</taxon>
        <taxon>Streptophyta</taxon>
        <taxon>Embryophyta</taxon>
        <taxon>Tracheophyta</taxon>
        <taxon>Polypodiopsida</taxon>
        <taxon>Polypodiidae</taxon>
        <taxon>Polypodiales</taxon>
        <taxon>Pteridineae</taxon>
        <taxon>Pteridaceae</taxon>
        <taxon>Parkerioideae</taxon>
        <taxon>Ceratopteris</taxon>
    </lineage>
</organism>
<dbReference type="PANTHER" id="PTHR48007">
    <property type="entry name" value="LEUCINE-RICH REPEAT RECEPTOR-LIKE PROTEIN KINASE PXC1"/>
    <property type="match status" value="1"/>
</dbReference>
<dbReference type="OrthoDB" id="676979at2759"/>
<evidence type="ECO:0000313" key="20">
    <source>
        <dbReference type="Proteomes" id="UP000825935"/>
    </source>
</evidence>
<keyword evidence="10" id="KW-0418">Kinase</keyword>
<keyword evidence="13 17" id="KW-0472">Membrane</keyword>
<dbReference type="GO" id="GO:0005524">
    <property type="term" value="F:ATP binding"/>
    <property type="evidence" value="ECO:0007669"/>
    <property type="project" value="UniProtKB-UniRule"/>
</dbReference>
<evidence type="ECO:0000256" key="9">
    <source>
        <dbReference type="ARBA" id="ARBA00022741"/>
    </source>
</evidence>
<feature type="domain" description="Protein kinase" evidence="18">
    <location>
        <begin position="411"/>
        <end position="723"/>
    </location>
</feature>
<dbReference type="SUPFAM" id="SSF56112">
    <property type="entry name" value="Protein kinase-like (PK-like)"/>
    <property type="match status" value="1"/>
</dbReference>
<evidence type="ECO:0000256" key="6">
    <source>
        <dbReference type="ARBA" id="ARBA00022692"/>
    </source>
</evidence>
<keyword evidence="11 15" id="KW-0067">ATP-binding</keyword>
<keyword evidence="5" id="KW-0808">Transferase</keyword>
<feature type="binding site" evidence="15">
    <location>
        <position position="439"/>
    </location>
    <ligand>
        <name>ATP</name>
        <dbReference type="ChEBI" id="CHEBI:30616"/>
    </ligand>
</feature>
<comment type="subcellular location">
    <subcellularLocation>
        <location evidence="1">Membrane</location>
        <topology evidence="1">Single-pass membrane protein</topology>
    </subcellularLocation>
</comment>
<evidence type="ECO:0000256" key="8">
    <source>
        <dbReference type="ARBA" id="ARBA00022737"/>
    </source>
</evidence>
<dbReference type="Gene3D" id="1.10.510.10">
    <property type="entry name" value="Transferase(Phosphotransferase) domain 1"/>
    <property type="match status" value="1"/>
</dbReference>
<evidence type="ECO:0000256" key="13">
    <source>
        <dbReference type="ARBA" id="ARBA00023136"/>
    </source>
</evidence>
<evidence type="ECO:0000256" key="11">
    <source>
        <dbReference type="ARBA" id="ARBA00022840"/>
    </source>
</evidence>
<evidence type="ECO:0000256" key="7">
    <source>
        <dbReference type="ARBA" id="ARBA00022729"/>
    </source>
</evidence>
<dbReference type="Pfam" id="PF13855">
    <property type="entry name" value="LRR_8"/>
    <property type="match status" value="1"/>
</dbReference>
<evidence type="ECO:0000256" key="2">
    <source>
        <dbReference type="ARBA" id="ARBA00008684"/>
    </source>
</evidence>
<comment type="similarity">
    <text evidence="3">Belongs to the RLP family.</text>
</comment>
<dbReference type="Proteomes" id="UP000825935">
    <property type="component" value="Chromosome 4"/>
</dbReference>
<keyword evidence="4" id="KW-0433">Leucine-rich repeat</keyword>
<sequence>MALVSLRAAWQDPLDRLADWDATNTSYPCLWTAVTCDASSSITSLNLSGFSISGTLPAAIANLSSITELDFSYTALSGSIPNEIGSLSFLTYLSLSHNRFNSTIPDGLFRSTSLKSLLLDNNHISGALPLAIGSLKTLRHFSVAYNDLAGSMPISIATLPQLSILLARSNRFTGNIPSYLGNLSSLIKLDLGENLLVGDIPRSIGSLQTLQELNLSGNLLAGPLPAELGNLQVLISLDLSHNFLNGTIPLDFGKLTSLELIDLCYNKLGGTIPSELGDLHMLRSVNLSFNDFTGVVPTALGLRFDPESFAGNPHLCTRRPCGRDSHFRHQPQITGAVLGGTFALVVFFAMFMFCVCNRTTVTRSRRGRVNTVDSGSSRVEIANTHRNAIFKAYDEDLAENYEVIVSCAGYFDTAHVIGKGRFSTVYECNLSQGERIAVKVFNNPIYQPAFEEAMARLHELLQPGGTLLQIKGYYSSSLETAIFYDFMCKGSLRDLLHTSPALLDWNKRINIAKDISQALHCLHTASPSMLHEDLKSSNVLLDDDLKPYVADYCLNALTHRSVVQTPGYTPPEFTCPSFFRRQYTEKTDVYSFGIVLLELLTGKSPIGSDECASNSVHKDRVRQENSPSLRVHDEEDGENSQTSKLQREFGEDLHLVTLVLGFQKGGNVLELSSPIVSETCPSLDHQVRAFKLALRCIDQEPTSRPSMEEILRILGTLTTNSLVAQEMP</sequence>
<dbReference type="FunFam" id="3.80.10.10:FF:000111">
    <property type="entry name" value="LRR receptor-like serine/threonine-protein kinase ERECTA"/>
    <property type="match status" value="1"/>
</dbReference>
<dbReference type="InterPro" id="IPR046959">
    <property type="entry name" value="PRK1-6/SRF4-like"/>
</dbReference>
<dbReference type="InterPro" id="IPR000719">
    <property type="entry name" value="Prot_kinase_dom"/>
</dbReference>
<keyword evidence="8" id="KW-0677">Repeat</keyword>
<keyword evidence="20" id="KW-1185">Reference proteome</keyword>
<evidence type="ECO:0000313" key="19">
    <source>
        <dbReference type="EMBL" id="KAH7438744.1"/>
    </source>
</evidence>
<dbReference type="GO" id="GO:0004672">
    <property type="term" value="F:protein kinase activity"/>
    <property type="evidence" value="ECO:0007669"/>
    <property type="project" value="InterPro"/>
</dbReference>
<name>A0A8T2UZ17_CERRI</name>
<dbReference type="Gene3D" id="3.30.200.20">
    <property type="entry name" value="Phosphorylase Kinase, domain 1"/>
    <property type="match status" value="1"/>
</dbReference>
<dbReference type="EMBL" id="CM035409">
    <property type="protein sequence ID" value="KAH7438744.1"/>
    <property type="molecule type" value="Genomic_DNA"/>
</dbReference>
<keyword evidence="9 15" id="KW-0547">Nucleotide-binding</keyword>
<dbReference type="PROSITE" id="PS00108">
    <property type="entry name" value="PROTEIN_KINASE_ST"/>
    <property type="match status" value="1"/>
</dbReference>
<dbReference type="SMART" id="SM00369">
    <property type="entry name" value="LRR_TYP"/>
    <property type="match status" value="5"/>
</dbReference>
<reference evidence="19" key="1">
    <citation type="submission" date="2021-08" db="EMBL/GenBank/DDBJ databases">
        <title>WGS assembly of Ceratopteris richardii.</title>
        <authorList>
            <person name="Marchant D.B."/>
            <person name="Chen G."/>
            <person name="Jenkins J."/>
            <person name="Shu S."/>
            <person name="Leebens-Mack J."/>
            <person name="Grimwood J."/>
            <person name="Schmutz J."/>
            <person name="Soltis P."/>
            <person name="Soltis D."/>
            <person name="Chen Z.-H."/>
        </authorList>
    </citation>
    <scope>NUCLEOTIDE SEQUENCE</scope>
    <source>
        <strain evidence="19">Whitten #5841</strain>
        <tissue evidence="19">Leaf</tissue>
    </source>
</reference>
<dbReference type="Pfam" id="PF08263">
    <property type="entry name" value="LRRNT_2"/>
    <property type="match status" value="1"/>
</dbReference>
<evidence type="ECO:0000256" key="10">
    <source>
        <dbReference type="ARBA" id="ARBA00022777"/>
    </source>
</evidence>
<gene>
    <name evidence="19" type="ORF">KP509_04G029500</name>
</gene>
<dbReference type="PROSITE" id="PS00107">
    <property type="entry name" value="PROTEIN_KINASE_ATP"/>
    <property type="match status" value="1"/>
</dbReference>
<keyword evidence="12 17" id="KW-1133">Transmembrane helix</keyword>
<evidence type="ECO:0000256" key="12">
    <source>
        <dbReference type="ARBA" id="ARBA00022989"/>
    </source>
</evidence>
<dbReference type="InterPro" id="IPR011009">
    <property type="entry name" value="Kinase-like_dom_sf"/>
</dbReference>
<dbReference type="Pfam" id="PF00069">
    <property type="entry name" value="Pkinase"/>
    <property type="match status" value="1"/>
</dbReference>
<dbReference type="InterPro" id="IPR008271">
    <property type="entry name" value="Ser/Thr_kinase_AS"/>
</dbReference>
<dbReference type="InterPro" id="IPR003591">
    <property type="entry name" value="Leu-rich_rpt_typical-subtyp"/>
</dbReference>
<evidence type="ECO:0000256" key="4">
    <source>
        <dbReference type="ARBA" id="ARBA00022614"/>
    </source>
</evidence>
<evidence type="ECO:0000256" key="1">
    <source>
        <dbReference type="ARBA" id="ARBA00004167"/>
    </source>
</evidence>
<comment type="caution">
    <text evidence="19">The sequence shown here is derived from an EMBL/GenBank/DDBJ whole genome shotgun (WGS) entry which is preliminary data.</text>
</comment>
<evidence type="ECO:0000256" key="15">
    <source>
        <dbReference type="PROSITE-ProRule" id="PRU10141"/>
    </source>
</evidence>
<dbReference type="InterPro" id="IPR017441">
    <property type="entry name" value="Protein_kinase_ATP_BS"/>
</dbReference>
<proteinExistence type="inferred from homology"/>
<evidence type="ECO:0000256" key="5">
    <source>
        <dbReference type="ARBA" id="ARBA00022679"/>
    </source>
</evidence>
<protein>
    <recommendedName>
        <fullName evidence="18">Protein kinase domain-containing protein</fullName>
    </recommendedName>
</protein>
<comment type="similarity">
    <text evidence="2">Belongs to the protein kinase superfamily. Ser/Thr protein kinase family.</text>
</comment>
<evidence type="ECO:0000256" key="3">
    <source>
        <dbReference type="ARBA" id="ARBA00009592"/>
    </source>
</evidence>
<dbReference type="SUPFAM" id="SSF52058">
    <property type="entry name" value="L domain-like"/>
    <property type="match status" value="1"/>
</dbReference>
<evidence type="ECO:0000256" key="16">
    <source>
        <dbReference type="SAM" id="MobiDB-lite"/>
    </source>
</evidence>
<dbReference type="GO" id="GO:0016020">
    <property type="term" value="C:membrane"/>
    <property type="evidence" value="ECO:0007669"/>
    <property type="project" value="UniProtKB-SubCell"/>
</dbReference>
<keyword evidence="6 17" id="KW-0812">Transmembrane</keyword>
<dbReference type="AlphaFoldDB" id="A0A8T2UZ17"/>
<evidence type="ECO:0000256" key="17">
    <source>
        <dbReference type="SAM" id="Phobius"/>
    </source>
</evidence>
<dbReference type="InterPro" id="IPR013210">
    <property type="entry name" value="LRR_N_plant-typ"/>
</dbReference>
<evidence type="ECO:0000259" key="18">
    <source>
        <dbReference type="PROSITE" id="PS50011"/>
    </source>
</evidence>
<dbReference type="Pfam" id="PF00560">
    <property type="entry name" value="LRR_1"/>
    <property type="match status" value="5"/>
</dbReference>
<accession>A0A8T2UZ17</accession>